<dbReference type="InterPro" id="IPR013022">
    <property type="entry name" value="Xyl_isomerase-like_TIM-brl"/>
</dbReference>
<proteinExistence type="predicted"/>
<sequence>MTACPPALLTGFADEAANDKLVLQQFCAFAALGLRYYSIRFIDAGQGVKNVMQLSDEEIATVRQQQDEYGLKVSSIGSPIGKVKLQDVDDGTANRFVPFDKYLDEEVRRACELANAFDAKLIRGFAFYHPKGTAAEDHLEQVSDQLGQIAEMCDSHGLTFGLEVEANLVGQTGQLLADIHRRVNHPAMLTIFDAANIVTQGFTADETYAQYLAMKPSLGWVHIKDYADPSPGGRITHVDEASLKNFVPADCGDSGHEAILRDLAGFMPELHKRMTDRGVDGVFMDLEPHVKGGGQFGGFSGPDGFGVALRGLCRVLDYVGIPYDLRNFQDIRQR</sequence>
<dbReference type="OrthoDB" id="9815124at2"/>
<dbReference type="PANTHER" id="PTHR12110:SF53">
    <property type="entry name" value="BLR5974 PROTEIN"/>
    <property type="match status" value="1"/>
</dbReference>
<dbReference type="InterPro" id="IPR050312">
    <property type="entry name" value="IolE/XylAMocC-like"/>
</dbReference>
<feature type="domain" description="Xylose isomerase-like TIM barrel" evidence="1">
    <location>
        <begin position="30"/>
        <end position="264"/>
    </location>
</feature>
<dbReference type="Gene3D" id="3.20.20.150">
    <property type="entry name" value="Divalent-metal-dependent TIM barrel enzymes"/>
    <property type="match status" value="1"/>
</dbReference>
<dbReference type="KEGG" id="rul:UC8_22260"/>
<evidence type="ECO:0000313" key="3">
    <source>
        <dbReference type="Proteomes" id="UP000325286"/>
    </source>
</evidence>
<dbReference type="AlphaFoldDB" id="A0A5B9QQN7"/>
<accession>A0A5B9QQN7</accession>
<keyword evidence="2" id="KW-0413">Isomerase</keyword>
<protein>
    <submittedName>
        <fullName evidence="2">Xylose isomerase-like TIM barrel</fullName>
    </submittedName>
</protein>
<evidence type="ECO:0000313" key="2">
    <source>
        <dbReference type="EMBL" id="QEG40219.1"/>
    </source>
</evidence>
<dbReference type="GO" id="GO:0016853">
    <property type="term" value="F:isomerase activity"/>
    <property type="evidence" value="ECO:0007669"/>
    <property type="project" value="UniProtKB-KW"/>
</dbReference>
<dbReference type="RefSeq" id="WP_068137986.1">
    <property type="nucleotide sequence ID" value="NZ_CP042914.1"/>
</dbReference>
<name>A0A5B9QQN7_9BACT</name>
<dbReference type="SUPFAM" id="SSF51658">
    <property type="entry name" value="Xylose isomerase-like"/>
    <property type="match status" value="1"/>
</dbReference>
<reference evidence="2 3" key="1">
    <citation type="submission" date="2019-08" db="EMBL/GenBank/DDBJ databases">
        <title>Deep-cultivation of Planctomycetes and their phenomic and genomic characterization uncovers novel biology.</title>
        <authorList>
            <person name="Wiegand S."/>
            <person name="Jogler M."/>
            <person name="Boedeker C."/>
            <person name="Pinto D."/>
            <person name="Vollmers J."/>
            <person name="Rivas-Marin E."/>
            <person name="Kohn T."/>
            <person name="Peeters S.H."/>
            <person name="Heuer A."/>
            <person name="Rast P."/>
            <person name="Oberbeckmann S."/>
            <person name="Bunk B."/>
            <person name="Jeske O."/>
            <person name="Meyerdierks A."/>
            <person name="Storesund J.E."/>
            <person name="Kallscheuer N."/>
            <person name="Luecker S."/>
            <person name="Lage O.M."/>
            <person name="Pohl T."/>
            <person name="Merkel B.J."/>
            <person name="Hornburger P."/>
            <person name="Mueller R.-W."/>
            <person name="Bruemmer F."/>
            <person name="Labrenz M."/>
            <person name="Spormann A.M."/>
            <person name="Op den Camp H."/>
            <person name="Overmann J."/>
            <person name="Amann R."/>
            <person name="Jetten M.S.M."/>
            <person name="Mascher T."/>
            <person name="Medema M.H."/>
            <person name="Devos D.P."/>
            <person name="Kaster A.-K."/>
            <person name="Ovreas L."/>
            <person name="Rohde M."/>
            <person name="Galperin M.Y."/>
            <person name="Jogler C."/>
        </authorList>
    </citation>
    <scope>NUCLEOTIDE SEQUENCE [LARGE SCALE GENOMIC DNA]</scope>
    <source>
        <strain evidence="2 3">UC8</strain>
    </source>
</reference>
<dbReference type="PANTHER" id="PTHR12110">
    <property type="entry name" value="HYDROXYPYRUVATE ISOMERASE"/>
    <property type="match status" value="1"/>
</dbReference>
<dbReference type="InterPro" id="IPR036237">
    <property type="entry name" value="Xyl_isomerase-like_sf"/>
</dbReference>
<keyword evidence="3" id="KW-1185">Reference proteome</keyword>
<evidence type="ECO:0000259" key="1">
    <source>
        <dbReference type="Pfam" id="PF01261"/>
    </source>
</evidence>
<dbReference type="EMBL" id="CP042914">
    <property type="protein sequence ID" value="QEG40219.1"/>
    <property type="molecule type" value="Genomic_DNA"/>
</dbReference>
<dbReference type="Proteomes" id="UP000325286">
    <property type="component" value="Chromosome"/>
</dbReference>
<gene>
    <name evidence="2" type="ORF">UC8_22260</name>
</gene>
<organism evidence="2 3">
    <name type="scientific">Roseimaritima ulvae</name>
    <dbReference type="NCBI Taxonomy" id="980254"/>
    <lineage>
        <taxon>Bacteria</taxon>
        <taxon>Pseudomonadati</taxon>
        <taxon>Planctomycetota</taxon>
        <taxon>Planctomycetia</taxon>
        <taxon>Pirellulales</taxon>
        <taxon>Pirellulaceae</taxon>
        <taxon>Roseimaritima</taxon>
    </lineage>
</organism>
<dbReference type="Pfam" id="PF01261">
    <property type="entry name" value="AP_endonuc_2"/>
    <property type="match status" value="1"/>
</dbReference>